<keyword evidence="2" id="KW-1185">Reference proteome</keyword>
<accession>A0A023DHP9</accession>
<gene>
    <name evidence="1" type="ORF">GCA01S_045_00450</name>
</gene>
<sequence>MYRGKIAGKDVIVRLGNRVSRRYFSDNKIYNMVLSYGETAFRKGQETFCIYNDRIGLIVAEVERNDIPVIRIDYIIENENVYE</sequence>
<protein>
    <submittedName>
        <fullName evidence="1">Uncharacterized protein</fullName>
    </submittedName>
</protein>
<dbReference type="EMBL" id="BAWO01000045">
    <property type="protein sequence ID" value="GAJ40516.1"/>
    <property type="molecule type" value="Genomic_DNA"/>
</dbReference>
<proteinExistence type="predicted"/>
<dbReference type="Proteomes" id="UP000023561">
    <property type="component" value="Unassembled WGS sequence"/>
</dbReference>
<dbReference type="OrthoDB" id="2695549at2"/>
<dbReference type="RefSeq" id="WP_017436190.1">
    <property type="nucleotide sequence ID" value="NZ_BAWO01000045.1"/>
</dbReference>
<organism evidence="1 2">
    <name type="scientific">Parageobacillus caldoxylosilyticus NBRC 107762</name>
    <dbReference type="NCBI Taxonomy" id="1220594"/>
    <lineage>
        <taxon>Bacteria</taxon>
        <taxon>Bacillati</taxon>
        <taxon>Bacillota</taxon>
        <taxon>Bacilli</taxon>
        <taxon>Bacillales</taxon>
        <taxon>Anoxybacillaceae</taxon>
        <taxon>Saccharococcus</taxon>
    </lineage>
</organism>
<evidence type="ECO:0000313" key="2">
    <source>
        <dbReference type="Proteomes" id="UP000023561"/>
    </source>
</evidence>
<reference evidence="1 2" key="1">
    <citation type="submission" date="2014-04" db="EMBL/GenBank/DDBJ databases">
        <title>Whole genome shotgun sequence of Geobacillus caldoxylosilyticus NBRC 107762.</title>
        <authorList>
            <person name="Hosoyama A."/>
            <person name="Hosoyama Y."/>
            <person name="Katano-Makiyama Y."/>
            <person name="Tsuchikane K."/>
            <person name="Ohji S."/>
            <person name="Ichikawa N."/>
            <person name="Yamazoe A."/>
            <person name="Fujita N."/>
        </authorList>
    </citation>
    <scope>NUCLEOTIDE SEQUENCE [LARGE SCALE GENOMIC DNA]</scope>
    <source>
        <strain evidence="1 2">NBRC 107762</strain>
    </source>
</reference>
<comment type="caution">
    <text evidence="1">The sequence shown here is derived from an EMBL/GenBank/DDBJ whole genome shotgun (WGS) entry which is preliminary data.</text>
</comment>
<dbReference type="GeneID" id="301191605"/>
<dbReference type="AlphaFoldDB" id="A0A023DHP9"/>
<evidence type="ECO:0000313" key="1">
    <source>
        <dbReference type="EMBL" id="GAJ40516.1"/>
    </source>
</evidence>
<name>A0A023DHP9_9BACL</name>